<dbReference type="PANTHER" id="PTHR42706">
    <property type="entry name" value="FORMYLTETRAHYDROFOLATE DEFORMYLASE"/>
    <property type="match status" value="1"/>
</dbReference>
<gene>
    <name evidence="4" type="ORF">POM88_048896</name>
</gene>
<dbReference type="GO" id="GO:0006189">
    <property type="term" value="P:'de novo' IMP biosynthetic process"/>
    <property type="evidence" value="ECO:0007669"/>
    <property type="project" value="InterPro"/>
</dbReference>
<proteinExistence type="predicted"/>
<organism evidence="4 5">
    <name type="scientific">Heracleum sosnowskyi</name>
    <dbReference type="NCBI Taxonomy" id="360622"/>
    <lineage>
        <taxon>Eukaryota</taxon>
        <taxon>Viridiplantae</taxon>
        <taxon>Streptophyta</taxon>
        <taxon>Embryophyta</taxon>
        <taxon>Tracheophyta</taxon>
        <taxon>Spermatophyta</taxon>
        <taxon>Magnoliopsida</taxon>
        <taxon>eudicotyledons</taxon>
        <taxon>Gunneridae</taxon>
        <taxon>Pentapetalae</taxon>
        <taxon>asterids</taxon>
        <taxon>campanulids</taxon>
        <taxon>Apiales</taxon>
        <taxon>Apiaceae</taxon>
        <taxon>Apioideae</taxon>
        <taxon>apioid superclade</taxon>
        <taxon>Tordylieae</taxon>
        <taxon>Tordyliinae</taxon>
        <taxon>Heracleum</taxon>
    </lineage>
</organism>
<evidence type="ECO:0000313" key="5">
    <source>
        <dbReference type="Proteomes" id="UP001237642"/>
    </source>
</evidence>
<evidence type="ECO:0000313" key="4">
    <source>
        <dbReference type="EMBL" id="KAK1355640.1"/>
    </source>
</evidence>
<comment type="caution">
    <text evidence="4">The sequence shown here is derived from an EMBL/GenBank/DDBJ whole genome shotgun (WGS) entry which is preliminary data.</text>
</comment>
<evidence type="ECO:0000259" key="3">
    <source>
        <dbReference type="Pfam" id="PF00551"/>
    </source>
</evidence>
<protein>
    <recommendedName>
        <fullName evidence="3">Formyl transferase N-terminal domain-containing protein</fullName>
    </recommendedName>
</protein>
<sequence>MELQITTLSTLPECSLDKPLDEWNITRQLCTTKDDKREEGILNLVQDTDFQVLSRYMQVLSANFIKAYRKDVNNIHHGLLPSFKGGILANRSRLITFYKD</sequence>
<dbReference type="Pfam" id="PF00551">
    <property type="entry name" value="Formyl_trans_N"/>
    <property type="match status" value="1"/>
</dbReference>
<dbReference type="EMBL" id="JAUIZM010000011">
    <property type="protein sequence ID" value="KAK1355640.1"/>
    <property type="molecule type" value="Genomic_DNA"/>
</dbReference>
<dbReference type="PANTHER" id="PTHR42706:SF1">
    <property type="entry name" value="FORMYLTETRAHYDROFOLATE DEFORMYLASE 2, MITOCHONDRIAL"/>
    <property type="match status" value="1"/>
</dbReference>
<keyword evidence="1" id="KW-0554">One-carbon metabolism</keyword>
<reference evidence="4" key="1">
    <citation type="submission" date="2023-02" db="EMBL/GenBank/DDBJ databases">
        <title>Genome of toxic invasive species Heracleum sosnowskyi carries increased number of genes despite the absence of recent whole-genome duplications.</title>
        <authorList>
            <person name="Schelkunov M."/>
            <person name="Shtratnikova V."/>
            <person name="Makarenko M."/>
            <person name="Klepikova A."/>
            <person name="Omelchenko D."/>
            <person name="Novikova G."/>
            <person name="Obukhova E."/>
            <person name="Bogdanov V."/>
            <person name="Penin A."/>
            <person name="Logacheva M."/>
        </authorList>
    </citation>
    <scope>NUCLEOTIDE SEQUENCE</scope>
    <source>
        <strain evidence="4">Hsosn_3</strain>
        <tissue evidence="4">Leaf</tissue>
    </source>
</reference>
<evidence type="ECO:0000256" key="1">
    <source>
        <dbReference type="ARBA" id="ARBA00022563"/>
    </source>
</evidence>
<dbReference type="GO" id="GO:0006730">
    <property type="term" value="P:one-carbon metabolic process"/>
    <property type="evidence" value="ECO:0007669"/>
    <property type="project" value="UniProtKB-KW"/>
</dbReference>
<keyword evidence="5" id="KW-1185">Reference proteome</keyword>
<keyword evidence="2" id="KW-0378">Hydrolase</keyword>
<dbReference type="SUPFAM" id="SSF53328">
    <property type="entry name" value="Formyltransferase"/>
    <property type="match status" value="1"/>
</dbReference>
<feature type="domain" description="Formyl transferase N-terminal" evidence="3">
    <location>
        <begin position="47"/>
        <end position="85"/>
    </location>
</feature>
<dbReference type="InterPro" id="IPR004810">
    <property type="entry name" value="PurU"/>
</dbReference>
<accession>A0AAD8GUM0</accession>
<dbReference type="Gene3D" id="3.40.50.170">
    <property type="entry name" value="Formyl transferase, N-terminal domain"/>
    <property type="match status" value="1"/>
</dbReference>
<dbReference type="AlphaFoldDB" id="A0AAD8GUM0"/>
<reference evidence="4" key="2">
    <citation type="submission" date="2023-05" db="EMBL/GenBank/DDBJ databases">
        <authorList>
            <person name="Schelkunov M.I."/>
        </authorList>
    </citation>
    <scope>NUCLEOTIDE SEQUENCE</scope>
    <source>
        <strain evidence="4">Hsosn_3</strain>
        <tissue evidence="4">Leaf</tissue>
    </source>
</reference>
<dbReference type="InterPro" id="IPR002376">
    <property type="entry name" value="Formyl_transf_N"/>
</dbReference>
<dbReference type="InterPro" id="IPR036477">
    <property type="entry name" value="Formyl_transf_N_sf"/>
</dbReference>
<dbReference type="Proteomes" id="UP001237642">
    <property type="component" value="Unassembled WGS sequence"/>
</dbReference>
<dbReference type="GO" id="GO:0008864">
    <property type="term" value="F:formyltetrahydrofolate deformylase activity"/>
    <property type="evidence" value="ECO:0007669"/>
    <property type="project" value="InterPro"/>
</dbReference>
<evidence type="ECO:0000256" key="2">
    <source>
        <dbReference type="ARBA" id="ARBA00022801"/>
    </source>
</evidence>
<name>A0AAD8GUM0_9APIA</name>